<dbReference type="EMBL" id="VFOQ01000001">
    <property type="protein sequence ID" value="TQL60088.1"/>
    <property type="molecule type" value="Genomic_DNA"/>
</dbReference>
<name>A0A542ZI96_9MICO</name>
<dbReference type="RefSeq" id="WP_141788029.1">
    <property type="nucleotide sequence ID" value="NZ_BAAAKX010000005.1"/>
</dbReference>
<evidence type="ECO:0000313" key="1">
    <source>
        <dbReference type="EMBL" id="TQL60088.1"/>
    </source>
</evidence>
<dbReference type="OrthoDB" id="3695428at2"/>
<reference evidence="1 2" key="1">
    <citation type="submission" date="2019-06" db="EMBL/GenBank/DDBJ databases">
        <title>Sequencing the genomes of 1000 actinobacteria strains.</title>
        <authorList>
            <person name="Klenk H.-P."/>
        </authorList>
    </citation>
    <scope>NUCLEOTIDE SEQUENCE [LARGE SCALE GENOMIC DNA]</scope>
    <source>
        <strain evidence="1 2">DSM 18082</strain>
    </source>
</reference>
<dbReference type="AlphaFoldDB" id="A0A542ZI96"/>
<dbReference type="Proteomes" id="UP000319514">
    <property type="component" value="Unassembled WGS sequence"/>
</dbReference>
<protein>
    <recommendedName>
        <fullName evidence="3">Restriction endonuclease</fullName>
    </recommendedName>
</protein>
<sequence>MRPIPWEMMAPQDVEDAISALLVRIVPGARRVDGSGGDDGADVVAVANGSLHIYEVKSFTGRLSPGRKSQILKSLRVASAKRPNMAGWTLVLPMDFSPAEERWFESDLSTVVSVPVQCLGRTWLDVQFAQRPDLDRAFVPGGNEAKALQLLASYQQEKAGLGNGLPDAIERAQALRGLTDSVDPDYAFDLAFTNGTTSVSVRPKDADAPNRRPITASLGFKAEHGSAAAHDIDSFHRFGSGLSLGPNNVADVHLDLPAELARLVPKGAAVSITLTPNPGPRTRVRVSALQDGRATQRLTMTVDESTRGSGGGQRIYMVDDTNILSMEYFIDSHQSECKVGLRIPSNTHPGDALPSVSFLACLMQAAAVRIELPGALPVTARLGSATVANFQEVQQIARDLELLEQSQEITGHFLGSPRLTGQDRQALRMANEFWAGNSVDWVWIPRWIPIEGGAALEWCSLSGFMPRVSMTGTGPDSLPLAETSIPLPGRLEMSAKDLIVGNMAELRRLFKEHGPAGSFGVLLVADDQSTVTFSAEKN</sequence>
<comment type="caution">
    <text evidence="1">The sequence shown here is derived from an EMBL/GenBank/DDBJ whole genome shotgun (WGS) entry which is preliminary data.</text>
</comment>
<keyword evidence="2" id="KW-1185">Reference proteome</keyword>
<gene>
    <name evidence="1" type="ORF">FB474_1465</name>
</gene>
<evidence type="ECO:0000313" key="2">
    <source>
        <dbReference type="Proteomes" id="UP000319514"/>
    </source>
</evidence>
<evidence type="ECO:0008006" key="3">
    <source>
        <dbReference type="Google" id="ProtNLM"/>
    </source>
</evidence>
<organism evidence="1 2">
    <name type="scientific">Oryzihumus leptocrescens</name>
    <dbReference type="NCBI Taxonomy" id="297536"/>
    <lineage>
        <taxon>Bacteria</taxon>
        <taxon>Bacillati</taxon>
        <taxon>Actinomycetota</taxon>
        <taxon>Actinomycetes</taxon>
        <taxon>Micrococcales</taxon>
        <taxon>Intrasporangiaceae</taxon>
        <taxon>Oryzihumus</taxon>
    </lineage>
</organism>
<proteinExistence type="predicted"/>
<accession>A0A542ZI96</accession>